<proteinExistence type="predicted"/>
<dbReference type="InterPro" id="IPR038765">
    <property type="entry name" value="Papain-like_cys_pep_sf"/>
</dbReference>
<dbReference type="SUPFAM" id="SSF54001">
    <property type="entry name" value="Cysteine proteinases"/>
    <property type="match status" value="1"/>
</dbReference>
<feature type="domain" description="DUF3857" evidence="2">
    <location>
        <begin position="59"/>
        <end position="208"/>
    </location>
</feature>
<evidence type="ECO:0000256" key="1">
    <source>
        <dbReference type="SAM" id="SignalP"/>
    </source>
</evidence>
<name>A0ABW5LHK5_9FLAO</name>
<dbReference type="InterPro" id="IPR024618">
    <property type="entry name" value="DUF3857"/>
</dbReference>
<dbReference type="Pfam" id="PF12969">
    <property type="entry name" value="DUF3857"/>
    <property type="match status" value="1"/>
</dbReference>
<gene>
    <name evidence="3" type="ORF">ACFSR1_16385</name>
</gene>
<organism evidence="3 4">
    <name type="scientific">Aquimarina rubra</name>
    <dbReference type="NCBI Taxonomy" id="1920033"/>
    <lineage>
        <taxon>Bacteria</taxon>
        <taxon>Pseudomonadati</taxon>
        <taxon>Bacteroidota</taxon>
        <taxon>Flavobacteriia</taxon>
        <taxon>Flavobacteriales</taxon>
        <taxon>Flavobacteriaceae</taxon>
        <taxon>Aquimarina</taxon>
    </lineage>
</organism>
<dbReference type="Gene3D" id="3.10.620.30">
    <property type="match status" value="1"/>
</dbReference>
<dbReference type="Gene3D" id="2.60.120.1130">
    <property type="match status" value="1"/>
</dbReference>
<comment type="caution">
    <text evidence="3">The sequence shown here is derived from an EMBL/GenBank/DDBJ whole genome shotgun (WGS) entry which is preliminary data.</text>
</comment>
<keyword evidence="1" id="KW-0732">Signal</keyword>
<dbReference type="EMBL" id="JBHULE010000019">
    <property type="protein sequence ID" value="MFD2564260.1"/>
    <property type="molecule type" value="Genomic_DNA"/>
</dbReference>
<feature type="chain" id="PRO_5047541945" evidence="1">
    <location>
        <begin position="25"/>
        <end position="638"/>
    </location>
</feature>
<dbReference type="Gene3D" id="2.60.40.3140">
    <property type="match status" value="1"/>
</dbReference>
<evidence type="ECO:0000313" key="3">
    <source>
        <dbReference type="EMBL" id="MFD2564260.1"/>
    </source>
</evidence>
<accession>A0ABW5LHK5</accession>
<protein>
    <submittedName>
        <fullName evidence="3">DUF3857 domain-containing protein</fullName>
    </submittedName>
</protein>
<dbReference type="RefSeq" id="WP_378294099.1">
    <property type="nucleotide sequence ID" value="NZ_JBHULE010000019.1"/>
</dbReference>
<evidence type="ECO:0000259" key="2">
    <source>
        <dbReference type="Pfam" id="PF12969"/>
    </source>
</evidence>
<sequence length="638" mass="73304">MIKKIQLLLVVGFLCVLARTQAQGDLSLQAILIDSTLTENANAIVRSEDIVIEINSINSVTVKTKRIVTVLNKYGNRHADSYEPYDPDTKIKKVRAIVYNALGQEIKKFKRKDFSDRSMYDGFSLIGDNRFIYFDHTPVDYPYTMVYESEVESKNTAFIEPWFPIANYHLSVEKASYQVVNPAKIPLRTKEKAFDGYPIEITKGDQEITYVLSKVSALRKEYKSPSFKDIAPNGKITLGNFSLVNVEGAADDWTSMGKWQYQNLVSGRDQLPESVISKISELVANAGSKKEKAKIIYEYVQNKTRYVSVQLGIGGWMPMMAEDVDRLGYGDCKALTNYTKALLETQDIPAYYTVVYGDSDKRDIDADFASMQGNHVILNIPDEEEDIWLECTSQTAPFNFIGDFTDDRNVLVVKPDGGEIKRTKKYKPEENTLHTTATIFLQPDASIVADITAVSKGLQYDWRYLTKLKPVKDQKLYYKEYWDYVNNLNILSLDLKDDKDNISYHEKLKVNARNYATKTGSRLLLMPNAFNRIKSKKPKYKDRKTPLVISRGYVDSDEYIINIPSGYVVNKLPEEKVFETIFGTYSYHLEKLDESRLKFTRKLKIKDGGYPKEKYEEYRQFMTKIRNTDKTKIVLKQQ</sequence>
<dbReference type="Proteomes" id="UP001597319">
    <property type="component" value="Unassembled WGS sequence"/>
</dbReference>
<keyword evidence="4" id="KW-1185">Reference proteome</keyword>
<feature type="signal peptide" evidence="1">
    <location>
        <begin position="1"/>
        <end position="24"/>
    </location>
</feature>
<reference evidence="4" key="1">
    <citation type="journal article" date="2019" name="Int. J. Syst. Evol. Microbiol.">
        <title>The Global Catalogue of Microorganisms (GCM) 10K type strain sequencing project: providing services to taxonomists for standard genome sequencing and annotation.</title>
        <authorList>
            <consortium name="The Broad Institute Genomics Platform"/>
            <consortium name="The Broad Institute Genome Sequencing Center for Infectious Disease"/>
            <person name="Wu L."/>
            <person name="Ma J."/>
        </authorList>
    </citation>
    <scope>NUCLEOTIDE SEQUENCE [LARGE SCALE GENOMIC DNA]</scope>
    <source>
        <strain evidence="4">KCTC 52274</strain>
    </source>
</reference>
<evidence type="ECO:0000313" key="4">
    <source>
        <dbReference type="Proteomes" id="UP001597319"/>
    </source>
</evidence>